<reference evidence="5 6" key="1">
    <citation type="journal article" date="2019" name="Gut">
        <title>Antibiotics-induced monodominance of a novel gut bacterial order.</title>
        <authorList>
            <person name="Hildebrand F."/>
            <person name="Moitinho-Silva L."/>
            <person name="Blasche S."/>
            <person name="Jahn M.T."/>
            <person name="Gossmann T.I."/>
            <person name="Heuerta-Cepas J."/>
            <person name="Hercog R."/>
            <person name="Luetge M."/>
            <person name="Bahram M."/>
            <person name="Pryszlak A."/>
            <person name="Alves R.J."/>
            <person name="Waszak S.M."/>
            <person name="Zhu A."/>
            <person name="Ye L."/>
            <person name="Costea P.I."/>
            <person name="Aalvink S."/>
            <person name="Belzer C."/>
            <person name="Forslund S.K."/>
            <person name="Sunagawa S."/>
            <person name="Hentschel U."/>
            <person name="Merten C."/>
            <person name="Patil K.R."/>
            <person name="Benes V."/>
            <person name="Bork P."/>
        </authorList>
    </citation>
    <scope>NUCLEOTIDE SEQUENCE [LARGE SCALE GENOMIC DNA]</scope>
    <source>
        <strain evidence="5 6">HDS1380</strain>
    </source>
</reference>
<keyword evidence="3" id="KW-0547">Nucleotide-binding</keyword>
<dbReference type="GO" id="GO:0016740">
    <property type="term" value="F:transferase activity"/>
    <property type="evidence" value="ECO:0007669"/>
    <property type="project" value="UniProtKB-ARBA"/>
</dbReference>
<comment type="catalytic activity">
    <reaction evidence="3">
        <text>biotin + L-lysyl-[protein] + ATP = N(6)-biotinyl-L-lysyl-[protein] + AMP + diphosphate + H(+)</text>
        <dbReference type="Rhea" id="RHEA:11756"/>
        <dbReference type="Rhea" id="RHEA-COMP:9752"/>
        <dbReference type="Rhea" id="RHEA-COMP:10505"/>
        <dbReference type="ChEBI" id="CHEBI:15378"/>
        <dbReference type="ChEBI" id="CHEBI:29969"/>
        <dbReference type="ChEBI" id="CHEBI:30616"/>
        <dbReference type="ChEBI" id="CHEBI:33019"/>
        <dbReference type="ChEBI" id="CHEBI:57586"/>
        <dbReference type="ChEBI" id="CHEBI:83144"/>
        <dbReference type="ChEBI" id="CHEBI:456215"/>
        <dbReference type="EC" id="6.3.4.15"/>
    </reaction>
</comment>
<dbReference type="Gene3D" id="1.10.10.10">
    <property type="entry name" value="Winged helix-like DNA-binding domain superfamily/Winged helix DNA-binding domain"/>
    <property type="match status" value="1"/>
</dbReference>
<dbReference type="Pfam" id="PF08279">
    <property type="entry name" value="HTH_11"/>
    <property type="match status" value="1"/>
</dbReference>
<evidence type="ECO:0000256" key="2">
    <source>
        <dbReference type="ARBA" id="ARBA00023267"/>
    </source>
</evidence>
<proteinExistence type="inferred from homology"/>
<keyword evidence="3" id="KW-0804">Transcription</keyword>
<comment type="similarity">
    <text evidence="3">Belongs to the biotin--protein ligase family.</text>
</comment>
<dbReference type="GO" id="GO:0009249">
    <property type="term" value="P:protein lipoylation"/>
    <property type="evidence" value="ECO:0007669"/>
    <property type="project" value="UniProtKB-ARBA"/>
</dbReference>
<keyword evidence="3" id="KW-0238">DNA-binding</keyword>
<dbReference type="Pfam" id="PF02237">
    <property type="entry name" value="BPL_C"/>
    <property type="match status" value="1"/>
</dbReference>
<gene>
    <name evidence="3" type="primary">birA</name>
    <name evidence="5" type="ORF">ESZ91_10410</name>
</gene>
<evidence type="ECO:0000259" key="4">
    <source>
        <dbReference type="PROSITE" id="PS51733"/>
    </source>
</evidence>
<comment type="caution">
    <text evidence="5">The sequence shown here is derived from an EMBL/GenBank/DDBJ whole genome shotgun (WGS) entry which is preliminary data.</text>
</comment>
<feature type="binding site" evidence="3">
    <location>
        <position position="113"/>
    </location>
    <ligand>
        <name>biotin</name>
        <dbReference type="ChEBI" id="CHEBI:57586"/>
    </ligand>
</feature>
<protein>
    <recommendedName>
        <fullName evidence="3">Bifunctional ligase/repressor BirA</fullName>
    </recommendedName>
    <alternativeName>
        <fullName evidence="3">Biotin--[acetyl-CoA-carboxylase] ligase</fullName>
        <ecNumber evidence="3">6.3.4.15</ecNumber>
    </alternativeName>
    <alternativeName>
        <fullName evidence="3">Biotin--protein ligase</fullName>
    </alternativeName>
    <alternativeName>
        <fullName evidence="3">Biotin-[acetyl-CoA carboxylase] synthetase</fullName>
    </alternativeName>
</protein>
<dbReference type="GO" id="GO:0005737">
    <property type="term" value="C:cytoplasm"/>
    <property type="evidence" value="ECO:0007669"/>
    <property type="project" value="TreeGrafter"/>
</dbReference>
<dbReference type="EMBL" id="SDOZ01000004">
    <property type="protein sequence ID" value="RXZ58119.1"/>
    <property type="molecule type" value="Genomic_DNA"/>
</dbReference>
<keyword evidence="3" id="KW-0067">ATP-binding</keyword>
<dbReference type="InterPro" id="IPR004143">
    <property type="entry name" value="BPL_LPL_catalytic"/>
</dbReference>
<dbReference type="PANTHER" id="PTHR12835:SF5">
    <property type="entry name" value="BIOTIN--PROTEIN LIGASE"/>
    <property type="match status" value="1"/>
</dbReference>
<dbReference type="CDD" id="cd16442">
    <property type="entry name" value="BPL"/>
    <property type="match status" value="1"/>
</dbReference>
<evidence type="ECO:0000313" key="5">
    <source>
        <dbReference type="EMBL" id="RXZ58119.1"/>
    </source>
</evidence>
<keyword evidence="3" id="KW-0678">Repressor</keyword>
<dbReference type="GO" id="GO:0005524">
    <property type="term" value="F:ATP binding"/>
    <property type="evidence" value="ECO:0007669"/>
    <property type="project" value="UniProtKB-UniRule"/>
</dbReference>
<feature type="binding site" evidence="3">
    <location>
        <begin position="117"/>
        <end position="119"/>
    </location>
    <ligand>
        <name>biotin</name>
        <dbReference type="ChEBI" id="CHEBI:57586"/>
    </ligand>
</feature>
<dbReference type="InterPro" id="IPR045864">
    <property type="entry name" value="aa-tRNA-synth_II/BPL/LPL"/>
</dbReference>
<feature type="binding site" evidence="3">
    <location>
        <begin position="89"/>
        <end position="91"/>
    </location>
    <ligand>
        <name>biotin</name>
        <dbReference type="ChEBI" id="CHEBI:57586"/>
    </ligand>
</feature>
<dbReference type="InterPro" id="IPR003142">
    <property type="entry name" value="BPL_C"/>
</dbReference>
<dbReference type="InterPro" id="IPR036388">
    <property type="entry name" value="WH-like_DNA-bd_sf"/>
</dbReference>
<dbReference type="PROSITE" id="PS51733">
    <property type="entry name" value="BPL_LPL_CATALYTIC"/>
    <property type="match status" value="1"/>
</dbReference>
<dbReference type="OrthoDB" id="9807064at2"/>
<dbReference type="Gene3D" id="3.30.930.10">
    <property type="entry name" value="Bira Bifunctional Protein, Domain 2"/>
    <property type="match status" value="1"/>
</dbReference>
<name>A0A4Q2K5Q5_9FIRM</name>
<comment type="function">
    <text evidence="3">Acts both as a biotin--[acetyl-CoA-carboxylase] ligase and a repressor.</text>
</comment>
<keyword evidence="6" id="KW-1185">Reference proteome</keyword>
<dbReference type="HAMAP" id="MF_00978">
    <property type="entry name" value="Bifunct_BirA"/>
    <property type="match status" value="1"/>
</dbReference>
<feature type="DNA-binding region" description="H-T-H motif" evidence="3">
    <location>
        <begin position="21"/>
        <end position="40"/>
    </location>
</feature>
<dbReference type="Pfam" id="PF03099">
    <property type="entry name" value="BPL_LplA_LipB"/>
    <property type="match status" value="1"/>
</dbReference>
<dbReference type="GO" id="GO:0003677">
    <property type="term" value="F:DNA binding"/>
    <property type="evidence" value="ECO:0007669"/>
    <property type="project" value="UniProtKB-UniRule"/>
</dbReference>
<dbReference type="InterPro" id="IPR036390">
    <property type="entry name" value="WH_DNA-bd_sf"/>
</dbReference>
<dbReference type="InterPro" id="IPR030855">
    <property type="entry name" value="Bifunct_BirA"/>
</dbReference>
<dbReference type="PANTHER" id="PTHR12835">
    <property type="entry name" value="BIOTIN PROTEIN LIGASE"/>
    <property type="match status" value="1"/>
</dbReference>
<accession>A0A4Q2K5Q5</accession>
<keyword evidence="1 3" id="KW-0436">Ligase</keyword>
<sequence length="320" mass="34724">MSVKQDVLKVLEKRRGESVSGEELADELGVSRAAVWKAVKGLKAEGHAIHAATNRGYLLEEDSDVLTAPSVQRFLTHDFDVIVEKKVTSTNDAAKKLALGGAKEWTVILSEEQSAGRGRFARSFYSPRGAGIYCSVVLRPGYTAAETLFITTCAAVAVAEGIERVTGRSADIKWVNDVFVSGKKVCGILTEASFSVENGGLEYAVLGFGINVKTQAFPAELANVAAALYPDGECSGDTRAKLVACILERFRYYYENIPVRAFYPEYKRRSILIGKTVLVTGGESGEAEVLDIDENCYLRVRFADGRECPLSSGEVSVKIQ</sequence>
<organism evidence="5 6">
    <name type="scientific">Candidatus Borkfalkia ceftriaxoniphila</name>
    <dbReference type="NCBI Taxonomy" id="2508949"/>
    <lineage>
        <taxon>Bacteria</taxon>
        <taxon>Bacillati</taxon>
        <taxon>Bacillota</taxon>
        <taxon>Clostridia</taxon>
        <taxon>Christensenellales</taxon>
        <taxon>Christensenellaceae</taxon>
        <taxon>Candidatus Borkfalkia</taxon>
    </lineage>
</organism>
<keyword evidence="2 3" id="KW-0092">Biotin</keyword>
<feature type="domain" description="BPL/LPL catalytic" evidence="4">
    <location>
        <begin position="66"/>
        <end position="258"/>
    </location>
</feature>
<dbReference type="SUPFAM" id="SSF55681">
    <property type="entry name" value="Class II aaRS and biotin synthetases"/>
    <property type="match status" value="1"/>
</dbReference>
<dbReference type="Proteomes" id="UP000291269">
    <property type="component" value="Unassembled WGS sequence"/>
</dbReference>
<evidence type="ECO:0000313" key="6">
    <source>
        <dbReference type="Proteomes" id="UP000291269"/>
    </source>
</evidence>
<evidence type="ECO:0000256" key="1">
    <source>
        <dbReference type="ARBA" id="ARBA00022598"/>
    </source>
</evidence>
<feature type="binding site" evidence="3">
    <location>
        <position position="184"/>
    </location>
    <ligand>
        <name>biotin</name>
        <dbReference type="ChEBI" id="CHEBI:57586"/>
    </ligand>
</feature>
<keyword evidence="3" id="KW-0805">Transcription regulation</keyword>
<dbReference type="EC" id="6.3.4.15" evidence="3"/>
<dbReference type="AlphaFoldDB" id="A0A4Q2K5Q5"/>
<evidence type="ECO:0000256" key="3">
    <source>
        <dbReference type="HAMAP-Rule" id="MF_00978"/>
    </source>
</evidence>
<dbReference type="InterPro" id="IPR004408">
    <property type="entry name" value="Biotin_CoA_COase_ligase"/>
</dbReference>
<dbReference type="NCBIfam" id="TIGR00121">
    <property type="entry name" value="birA_ligase"/>
    <property type="match status" value="1"/>
</dbReference>
<dbReference type="InterPro" id="IPR013196">
    <property type="entry name" value="HTH_11"/>
</dbReference>
<dbReference type="Gene3D" id="2.30.30.100">
    <property type="match status" value="1"/>
</dbReference>
<dbReference type="GO" id="GO:0006355">
    <property type="term" value="P:regulation of DNA-templated transcription"/>
    <property type="evidence" value="ECO:0007669"/>
    <property type="project" value="UniProtKB-UniRule"/>
</dbReference>
<dbReference type="GO" id="GO:0004077">
    <property type="term" value="F:biotin--[biotin carboxyl-carrier protein] ligase activity"/>
    <property type="evidence" value="ECO:0007669"/>
    <property type="project" value="UniProtKB-UniRule"/>
</dbReference>
<dbReference type="SUPFAM" id="SSF46785">
    <property type="entry name" value="Winged helix' DNA-binding domain"/>
    <property type="match status" value="1"/>
</dbReference>